<feature type="chain" id="PRO_5026096761" evidence="1">
    <location>
        <begin position="23"/>
        <end position="116"/>
    </location>
</feature>
<gene>
    <name evidence="2" type="ORF">G5B37_08080</name>
</gene>
<dbReference type="RefSeq" id="WP_164679536.1">
    <property type="nucleotide sequence ID" value="NZ_CP049057.1"/>
</dbReference>
<evidence type="ECO:0000313" key="3">
    <source>
        <dbReference type="Proteomes" id="UP000505306"/>
    </source>
</evidence>
<dbReference type="KEGG" id="mgel:G5B37_08080"/>
<protein>
    <submittedName>
        <fullName evidence="2">Uncharacterized protein</fullName>
    </submittedName>
</protein>
<feature type="signal peptide" evidence="1">
    <location>
        <begin position="1"/>
        <end position="22"/>
    </location>
</feature>
<accession>A0A6G6GP85</accession>
<sequence length="116" mass="13430">MKNFHLIVAVCLALFCSLSVTAQTKKTDVNTDVDIVKVYEQVVKEGYPTLEIYKELAMAQYFRSNYKEAKKWFEKWFDLEMPKDAAAKHRYKQTLRALKVSAKNNKYLAVATAARN</sequence>
<organism evidence="2 3">
    <name type="scientific">Rasiella rasia</name>
    <dbReference type="NCBI Taxonomy" id="2744027"/>
    <lineage>
        <taxon>Bacteria</taxon>
        <taxon>Pseudomonadati</taxon>
        <taxon>Bacteroidota</taxon>
        <taxon>Flavobacteriia</taxon>
        <taxon>Flavobacteriales</taxon>
        <taxon>Flavobacteriaceae</taxon>
        <taxon>Rasiella</taxon>
    </lineage>
</organism>
<proteinExistence type="predicted"/>
<dbReference type="Proteomes" id="UP000505306">
    <property type="component" value="Chromosome"/>
</dbReference>
<reference evidence="2 3" key="1">
    <citation type="submission" date="2020-02" db="EMBL/GenBank/DDBJ databases">
        <title>Complete genome sequence of Flavobacteriaceae bacterium.</title>
        <authorList>
            <person name="Kim S.-J."/>
            <person name="Kim Y.-S."/>
            <person name="Kim K.-H."/>
        </authorList>
    </citation>
    <scope>NUCLEOTIDE SEQUENCE [LARGE SCALE GENOMIC DNA]</scope>
    <source>
        <strain evidence="2 3">RR4-40</strain>
    </source>
</reference>
<dbReference type="AlphaFoldDB" id="A0A6G6GP85"/>
<dbReference type="EMBL" id="CP049057">
    <property type="protein sequence ID" value="QIE59521.1"/>
    <property type="molecule type" value="Genomic_DNA"/>
</dbReference>
<evidence type="ECO:0000313" key="2">
    <source>
        <dbReference type="EMBL" id="QIE59521.1"/>
    </source>
</evidence>
<keyword evidence="3" id="KW-1185">Reference proteome</keyword>
<keyword evidence="1" id="KW-0732">Signal</keyword>
<name>A0A6G6GP85_9FLAO</name>
<evidence type="ECO:0000256" key="1">
    <source>
        <dbReference type="SAM" id="SignalP"/>
    </source>
</evidence>